<gene>
    <name evidence="2" type="ORF">GGX14DRAFT_406796</name>
</gene>
<dbReference type="EMBL" id="JARJCW010000126">
    <property type="protein sequence ID" value="KAJ7191975.1"/>
    <property type="molecule type" value="Genomic_DNA"/>
</dbReference>
<protein>
    <submittedName>
        <fullName evidence="2">Uncharacterized protein</fullName>
    </submittedName>
</protein>
<reference evidence="2" key="1">
    <citation type="submission" date="2023-03" db="EMBL/GenBank/DDBJ databases">
        <title>Massive genome expansion in bonnet fungi (Mycena s.s.) driven by repeated elements and novel gene families across ecological guilds.</title>
        <authorList>
            <consortium name="Lawrence Berkeley National Laboratory"/>
            <person name="Harder C.B."/>
            <person name="Miyauchi S."/>
            <person name="Viragh M."/>
            <person name="Kuo A."/>
            <person name="Thoen E."/>
            <person name="Andreopoulos B."/>
            <person name="Lu D."/>
            <person name="Skrede I."/>
            <person name="Drula E."/>
            <person name="Henrissat B."/>
            <person name="Morin E."/>
            <person name="Kohler A."/>
            <person name="Barry K."/>
            <person name="LaButti K."/>
            <person name="Morin E."/>
            <person name="Salamov A."/>
            <person name="Lipzen A."/>
            <person name="Mereny Z."/>
            <person name="Hegedus B."/>
            <person name="Baldrian P."/>
            <person name="Stursova M."/>
            <person name="Weitz H."/>
            <person name="Taylor A."/>
            <person name="Grigoriev I.V."/>
            <person name="Nagy L.G."/>
            <person name="Martin F."/>
            <person name="Kauserud H."/>
        </authorList>
    </citation>
    <scope>NUCLEOTIDE SEQUENCE</scope>
    <source>
        <strain evidence="2">9144</strain>
    </source>
</reference>
<dbReference type="Proteomes" id="UP001219525">
    <property type="component" value="Unassembled WGS sequence"/>
</dbReference>
<proteinExistence type="predicted"/>
<accession>A0AAD6Y302</accession>
<comment type="caution">
    <text evidence="2">The sequence shown here is derived from an EMBL/GenBank/DDBJ whole genome shotgun (WGS) entry which is preliminary data.</text>
</comment>
<dbReference type="AlphaFoldDB" id="A0AAD6Y302"/>
<feature type="compositionally biased region" description="Polar residues" evidence="1">
    <location>
        <begin position="54"/>
        <end position="72"/>
    </location>
</feature>
<organism evidence="2 3">
    <name type="scientific">Mycena pura</name>
    <dbReference type="NCBI Taxonomy" id="153505"/>
    <lineage>
        <taxon>Eukaryota</taxon>
        <taxon>Fungi</taxon>
        <taxon>Dikarya</taxon>
        <taxon>Basidiomycota</taxon>
        <taxon>Agaricomycotina</taxon>
        <taxon>Agaricomycetes</taxon>
        <taxon>Agaricomycetidae</taxon>
        <taxon>Agaricales</taxon>
        <taxon>Marasmiineae</taxon>
        <taxon>Mycenaceae</taxon>
        <taxon>Mycena</taxon>
    </lineage>
</organism>
<keyword evidence="3" id="KW-1185">Reference proteome</keyword>
<evidence type="ECO:0000256" key="1">
    <source>
        <dbReference type="SAM" id="MobiDB-lite"/>
    </source>
</evidence>
<sequence length="569" mass="63152">MLDVVLSQFYQGSGKNRQQIGKDTGTGQPAGFLGQVGPGTGPGSNFSDLKPVGTPQQARSDQIGQPVNNPWTRSKGIEHTWSILNSVGFATKEMGEGGHHDNIEDKVDHVNFKKNIGQVCMYSGEALARNELDESITASLCRDWQQKIDTWERDRENEPNPYLVEGGKQAGPTKADVSAQLAAAELEEVRQEHVPVPQGKMTVVAFIKVGLDLWQSQLCILADLKGSTLSADISSQIQEQHMALMKKVSTWEKLQETYILGVAEADEEKCHANVPAPQAKHIKLYLPSNLTPEERRMACCPYLVEVEAKLCHAQCATNIATLQSRLHAQAHLIAFRNDSMRTLLGKKHQHVRRHSLAMVVTKYRKAQAALTVLKGASFAKDFRELKAEDLMVHQPDESETQSRKKLNRVGFSKRARNEPTLAASKVKQVSWIFTVGREAGEGEIHNSICVEWSKAKARQDCWHEEVRYLCSEMKCLLRSLATMEAEWEEWATQRGGVEEQRGPRHMHSARLQCTTRLLKGFIVDGANGTALRSLVNREIPADTCGDEMAAAEEGQIAGGMMVEQRGGVE</sequence>
<name>A0AAD6Y302_9AGAR</name>
<feature type="region of interest" description="Disordered" evidence="1">
    <location>
        <begin position="14"/>
        <end position="74"/>
    </location>
</feature>
<evidence type="ECO:0000313" key="3">
    <source>
        <dbReference type="Proteomes" id="UP001219525"/>
    </source>
</evidence>
<feature type="region of interest" description="Disordered" evidence="1">
    <location>
        <begin position="154"/>
        <end position="176"/>
    </location>
</feature>
<feature type="compositionally biased region" description="Polar residues" evidence="1">
    <location>
        <begin position="14"/>
        <end position="27"/>
    </location>
</feature>
<evidence type="ECO:0000313" key="2">
    <source>
        <dbReference type="EMBL" id="KAJ7191975.1"/>
    </source>
</evidence>